<proteinExistence type="predicted"/>
<protein>
    <submittedName>
        <fullName evidence="2">Putative salt-induced outer membrane protein</fullName>
    </submittedName>
</protein>
<gene>
    <name evidence="2" type="ORF">HNQ58_001302</name>
</gene>
<accession>A0A7W7XZN2</accession>
<dbReference type="InterPro" id="IPR007433">
    <property type="entry name" value="DUF481"/>
</dbReference>
<dbReference type="EMBL" id="JACHHX010000007">
    <property type="protein sequence ID" value="MBB5015404.1"/>
    <property type="molecule type" value="Genomic_DNA"/>
</dbReference>
<dbReference type="AlphaFoldDB" id="A0A7W7XZN2"/>
<feature type="chain" id="PRO_5031026531" evidence="1">
    <location>
        <begin position="20"/>
        <end position="253"/>
    </location>
</feature>
<keyword evidence="1" id="KW-0732">Signal</keyword>
<dbReference type="Proteomes" id="UP000519004">
    <property type="component" value="Unassembled WGS sequence"/>
</dbReference>
<comment type="caution">
    <text evidence="2">The sequence shown here is derived from an EMBL/GenBank/DDBJ whole genome shotgun (WGS) entry which is preliminary data.</text>
</comment>
<sequence>MSRILTAAVLLALAAPSVADEAGQAGEADAPRWTGAGELGIASARGNSRSESLNGKFGLSYQDDTWKHGVSVAGLRARSAVAGDDGRGLELSANRYQFGLTSARKTTDYAYWLGAVRYERDDFAAYEWQRTLSVGYGHTFLSDDDRIMLSIEAGPGQRRAKDAATGLIESDAVGRGLLDYQHKLTANTDLVNTLLVETGSDNTFVQNDLGLVVAMNSRVALKAALQTRYNSDVPENRRNTDTLTTVNLVYKLK</sequence>
<keyword evidence="3" id="KW-1185">Reference proteome</keyword>
<evidence type="ECO:0000256" key="1">
    <source>
        <dbReference type="SAM" id="SignalP"/>
    </source>
</evidence>
<dbReference type="RefSeq" id="WP_183948097.1">
    <property type="nucleotide sequence ID" value="NZ_JACHHX010000007.1"/>
</dbReference>
<feature type="signal peptide" evidence="1">
    <location>
        <begin position="1"/>
        <end position="19"/>
    </location>
</feature>
<reference evidence="2 3" key="1">
    <citation type="submission" date="2020-08" db="EMBL/GenBank/DDBJ databases">
        <title>Genomic Encyclopedia of Type Strains, Phase IV (KMG-IV): sequencing the most valuable type-strain genomes for metagenomic binning, comparative biology and taxonomic classification.</title>
        <authorList>
            <person name="Goeker M."/>
        </authorList>
    </citation>
    <scope>NUCLEOTIDE SEQUENCE [LARGE SCALE GENOMIC DNA]</scope>
    <source>
        <strain evidence="2 3">DSM 25897</strain>
    </source>
</reference>
<name>A0A7W7XZN2_9GAMM</name>
<dbReference type="Pfam" id="PF04338">
    <property type="entry name" value="DUF481"/>
    <property type="match status" value="1"/>
</dbReference>
<evidence type="ECO:0000313" key="2">
    <source>
        <dbReference type="EMBL" id="MBB5015404.1"/>
    </source>
</evidence>
<organism evidence="2 3">
    <name type="scientific">Rehaibacterium terrae</name>
    <dbReference type="NCBI Taxonomy" id="1341696"/>
    <lineage>
        <taxon>Bacteria</taxon>
        <taxon>Pseudomonadati</taxon>
        <taxon>Pseudomonadota</taxon>
        <taxon>Gammaproteobacteria</taxon>
        <taxon>Lysobacterales</taxon>
        <taxon>Lysobacteraceae</taxon>
        <taxon>Rehaibacterium</taxon>
    </lineage>
</organism>
<evidence type="ECO:0000313" key="3">
    <source>
        <dbReference type="Proteomes" id="UP000519004"/>
    </source>
</evidence>